<dbReference type="EMBL" id="CAACVS010000101">
    <property type="protein sequence ID" value="VEU36721.1"/>
    <property type="molecule type" value="Genomic_DNA"/>
</dbReference>
<gene>
    <name evidence="1" type="ORF">PSNMU_V1.4_AUG-EV-PASAV3_0034910</name>
</gene>
<accession>A0A448Z3V0</accession>
<evidence type="ECO:0000313" key="1">
    <source>
        <dbReference type="EMBL" id="VEU36721.1"/>
    </source>
</evidence>
<dbReference type="Proteomes" id="UP000291116">
    <property type="component" value="Unassembled WGS sequence"/>
</dbReference>
<reference evidence="1 2" key="1">
    <citation type="submission" date="2019-01" db="EMBL/GenBank/DDBJ databases">
        <authorList>
            <person name="Ferrante I. M."/>
        </authorList>
    </citation>
    <scope>NUCLEOTIDE SEQUENCE [LARGE SCALE GENOMIC DNA]</scope>
    <source>
        <strain evidence="1 2">B856</strain>
    </source>
</reference>
<name>A0A448Z3V0_9STRA</name>
<sequence length="134" mass="14791">MWLRLPLPSNYDVALLLRLGSRVLIVWTKQALLSSHKGLGRRPRGRLVGLVGRLVVSDKNANVHLAVDPLKKGLDCWKAERIVRHGVTPSTATPVQILHHLRDDVGPESVGLAVRLDVFHHQNATGLDTGKPEK</sequence>
<protein>
    <submittedName>
        <fullName evidence="1">Uncharacterized protein</fullName>
    </submittedName>
</protein>
<organism evidence="1 2">
    <name type="scientific">Pseudo-nitzschia multistriata</name>
    <dbReference type="NCBI Taxonomy" id="183589"/>
    <lineage>
        <taxon>Eukaryota</taxon>
        <taxon>Sar</taxon>
        <taxon>Stramenopiles</taxon>
        <taxon>Ochrophyta</taxon>
        <taxon>Bacillariophyta</taxon>
        <taxon>Bacillariophyceae</taxon>
        <taxon>Bacillariophycidae</taxon>
        <taxon>Bacillariales</taxon>
        <taxon>Bacillariaceae</taxon>
        <taxon>Pseudo-nitzschia</taxon>
    </lineage>
</organism>
<evidence type="ECO:0000313" key="2">
    <source>
        <dbReference type="Proteomes" id="UP000291116"/>
    </source>
</evidence>
<keyword evidence="2" id="KW-1185">Reference proteome</keyword>
<dbReference type="AlphaFoldDB" id="A0A448Z3V0"/>
<proteinExistence type="predicted"/>